<evidence type="ECO:0000313" key="1">
    <source>
        <dbReference type="EMBL" id="GAA0472147.1"/>
    </source>
</evidence>
<name>A0ABN1AB65_9ACTN</name>
<gene>
    <name evidence="1" type="ORF">GCM10009544_37720</name>
</gene>
<dbReference type="SUPFAM" id="SSF55909">
    <property type="entry name" value="Pentein"/>
    <property type="match status" value="1"/>
</dbReference>
<sequence length="80" mass="8672">MPDQQRSTRAARPRHSLMCRPPHFTVDYSITPWTAPALAGKLADRGCRPVGVGLSEELKGGGSVKCSTLEISHRTTGGRR</sequence>
<proteinExistence type="predicted"/>
<comment type="caution">
    <text evidence="1">The sequence shown here is derived from an EMBL/GenBank/DDBJ whole genome shotgun (WGS) entry which is preliminary data.</text>
</comment>
<dbReference type="EMBL" id="BAAAHB010000041">
    <property type="protein sequence ID" value="GAA0472147.1"/>
    <property type="molecule type" value="Genomic_DNA"/>
</dbReference>
<accession>A0ABN1AB65</accession>
<dbReference type="RefSeq" id="WP_344092180.1">
    <property type="nucleotide sequence ID" value="NZ_BAAAHB010000041.1"/>
</dbReference>
<reference evidence="1 2" key="1">
    <citation type="journal article" date="2019" name="Int. J. Syst. Evol. Microbiol.">
        <title>The Global Catalogue of Microorganisms (GCM) 10K type strain sequencing project: providing services to taxonomists for standard genome sequencing and annotation.</title>
        <authorList>
            <consortium name="The Broad Institute Genomics Platform"/>
            <consortium name="The Broad Institute Genome Sequencing Center for Infectious Disease"/>
            <person name="Wu L."/>
            <person name="Ma J."/>
        </authorList>
    </citation>
    <scope>NUCLEOTIDE SEQUENCE [LARGE SCALE GENOMIC DNA]</scope>
    <source>
        <strain evidence="1 2">JCM 10649</strain>
    </source>
</reference>
<protein>
    <submittedName>
        <fullName evidence="1">Uncharacterized protein</fullName>
    </submittedName>
</protein>
<dbReference type="Proteomes" id="UP001499895">
    <property type="component" value="Unassembled WGS sequence"/>
</dbReference>
<keyword evidence="2" id="KW-1185">Reference proteome</keyword>
<evidence type="ECO:0000313" key="2">
    <source>
        <dbReference type="Proteomes" id="UP001499895"/>
    </source>
</evidence>
<organism evidence="1 2">
    <name type="scientific">Streptomyces stramineus</name>
    <dbReference type="NCBI Taxonomy" id="173861"/>
    <lineage>
        <taxon>Bacteria</taxon>
        <taxon>Bacillati</taxon>
        <taxon>Actinomycetota</taxon>
        <taxon>Actinomycetes</taxon>
        <taxon>Kitasatosporales</taxon>
        <taxon>Streptomycetaceae</taxon>
        <taxon>Streptomyces</taxon>
    </lineage>
</organism>